<dbReference type="InterPro" id="IPR036249">
    <property type="entry name" value="Thioredoxin-like_sf"/>
</dbReference>
<protein>
    <submittedName>
        <fullName evidence="2">TlpA family protein disulfide reductase</fullName>
    </submittedName>
</protein>
<dbReference type="Pfam" id="PF00578">
    <property type="entry name" value="AhpC-TSA"/>
    <property type="match status" value="1"/>
</dbReference>
<dbReference type="GO" id="GO:0016209">
    <property type="term" value="F:antioxidant activity"/>
    <property type="evidence" value="ECO:0007669"/>
    <property type="project" value="InterPro"/>
</dbReference>
<name>A0AAE3KRI7_9BACT</name>
<dbReference type="RefSeq" id="WP_255036017.1">
    <property type="nucleotide sequence ID" value="NZ_RJUF01000008.1"/>
</dbReference>
<dbReference type="AlphaFoldDB" id="A0AAE3KRI7"/>
<comment type="caution">
    <text evidence="2">The sequence shown here is derived from an EMBL/GenBank/DDBJ whole genome shotgun (WGS) entry which is preliminary data.</text>
</comment>
<evidence type="ECO:0000259" key="1">
    <source>
        <dbReference type="PROSITE" id="PS51352"/>
    </source>
</evidence>
<evidence type="ECO:0000313" key="2">
    <source>
        <dbReference type="EMBL" id="MCP9762262.1"/>
    </source>
</evidence>
<proteinExistence type="predicted"/>
<dbReference type="SUPFAM" id="SSF52833">
    <property type="entry name" value="Thioredoxin-like"/>
    <property type="match status" value="1"/>
</dbReference>
<dbReference type="PANTHER" id="PTHR42852:SF13">
    <property type="entry name" value="PROTEIN DIPZ"/>
    <property type="match status" value="1"/>
</dbReference>
<reference evidence="2 3" key="1">
    <citation type="submission" date="2018-11" db="EMBL/GenBank/DDBJ databases">
        <title>Novel bacteria species description.</title>
        <authorList>
            <person name="Han J.-H."/>
        </authorList>
    </citation>
    <scope>NUCLEOTIDE SEQUENCE [LARGE SCALE GENOMIC DNA]</scope>
    <source>
        <strain evidence="2 3">KCTC23259</strain>
    </source>
</reference>
<accession>A0AAE3KRI7</accession>
<gene>
    <name evidence="2" type="ORF">EGI31_04790</name>
</gene>
<dbReference type="EMBL" id="RJUF01000008">
    <property type="protein sequence ID" value="MCP9762262.1"/>
    <property type="molecule type" value="Genomic_DNA"/>
</dbReference>
<dbReference type="PROSITE" id="PS51352">
    <property type="entry name" value="THIOREDOXIN_2"/>
    <property type="match status" value="1"/>
</dbReference>
<dbReference type="InterPro" id="IPR013766">
    <property type="entry name" value="Thioredoxin_domain"/>
</dbReference>
<evidence type="ECO:0000313" key="3">
    <source>
        <dbReference type="Proteomes" id="UP001204144"/>
    </source>
</evidence>
<dbReference type="PANTHER" id="PTHR42852">
    <property type="entry name" value="THIOL:DISULFIDE INTERCHANGE PROTEIN DSBE"/>
    <property type="match status" value="1"/>
</dbReference>
<dbReference type="Proteomes" id="UP001204144">
    <property type="component" value="Unassembled WGS sequence"/>
</dbReference>
<keyword evidence="3" id="KW-1185">Reference proteome</keyword>
<organism evidence="2 3">
    <name type="scientific">Lacihabitans soyangensis</name>
    <dbReference type="NCBI Taxonomy" id="869394"/>
    <lineage>
        <taxon>Bacteria</taxon>
        <taxon>Pseudomonadati</taxon>
        <taxon>Bacteroidota</taxon>
        <taxon>Cytophagia</taxon>
        <taxon>Cytophagales</taxon>
        <taxon>Leadbetterellaceae</taxon>
        <taxon>Lacihabitans</taxon>
    </lineage>
</organism>
<sequence length="156" mass="17968">MQRLAILFLLLFSYSPVFSQKTILNITLLDLEGNTKELKSLVEPGKPTVISFWASWCKPCLEEIISLDKIIKEQKLEVNFILINTDEVRSLSKAKTISKQKRWSAHLLFDTNQDYMRVLGVISLPKTYLYDKTGLLKASFNTYSKGDENNYVDLLK</sequence>
<dbReference type="GO" id="GO:0016491">
    <property type="term" value="F:oxidoreductase activity"/>
    <property type="evidence" value="ECO:0007669"/>
    <property type="project" value="InterPro"/>
</dbReference>
<dbReference type="InterPro" id="IPR000866">
    <property type="entry name" value="AhpC/TSA"/>
</dbReference>
<dbReference type="CDD" id="cd02966">
    <property type="entry name" value="TlpA_like_family"/>
    <property type="match status" value="1"/>
</dbReference>
<dbReference type="InterPro" id="IPR050553">
    <property type="entry name" value="Thioredoxin_ResA/DsbE_sf"/>
</dbReference>
<feature type="domain" description="Thioredoxin" evidence="1">
    <location>
        <begin position="17"/>
        <end position="156"/>
    </location>
</feature>
<dbReference type="Gene3D" id="3.40.30.10">
    <property type="entry name" value="Glutaredoxin"/>
    <property type="match status" value="1"/>
</dbReference>